<dbReference type="Gene3D" id="3.80.10.10">
    <property type="entry name" value="Ribonuclease Inhibitor"/>
    <property type="match status" value="2"/>
</dbReference>
<evidence type="ECO:0000313" key="2">
    <source>
        <dbReference type="EMBL" id="KAF0980266.1"/>
    </source>
</evidence>
<dbReference type="VEuPathDB" id="AmoebaDB:FDP41_013480"/>
<accession>A0A6A5BY31</accession>
<comment type="caution">
    <text evidence="2">The sequence shown here is derived from an EMBL/GenBank/DDBJ whole genome shotgun (WGS) entry which is preliminary data.</text>
</comment>
<dbReference type="InterPro" id="IPR008974">
    <property type="entry name" value="TRAF-like"/>
</dbReference>
<evidence type="ECO:0008006" key="4">
    <source>
        <dbReference type="Google" id="ProtNLM"/>
    </source>
</evidence>
<dbReference type="CDD" id="cd00121">
    <property type="entry name" value="MATH"/>
    <property type="match status" value="1"/>
</dbReference>
<dbReference type="VEuPathDB" id="AmoebaDB:NF0019110"/>
<organism evidence="2 3">
    <name type="scientific">Naegleria fowleri</name>
    <name type="common">Brain eating amoeba</name>
    <dbReference type="NCBI Taxonomy" id="5763"/>
    <lineage>
        <taxon>Eukaryota</taxon>
        <taxon>Discoba</taxon>
        <taxon>Heterolobosea</taxon>
        <taxon>Tetramitia</taxon>
        <taxon>Eutetramitia</taxon>
        <taxon>Vahlkampfiidae</taxon>
        <taxon>Naegleria</taxon>
    </lineage>
</organism>
<dbReference type="SUPFAM" id="SSF52047">
    <property type="entry name" value="RNI-like"/>
    <property type="match status" value="1"/>
</dbReference>
<feature type="compositionally biased region" description="Basic and acidic residues" evidence="1">
    <location>
        <begin position="1"/>
        <end position="18"/>
    </location>
</feature>
<name>A0A6A5BY31_NAEFO</name>
<dbReference type="PANTHER" id="PTHR13318">
    <property type="entry name" value="PARTNER OF PAIRED, ISOFORM B-RELATED"/>
    <property type="match status" value="1"/>
</dbReference>
<dbReference type="GO" id="GO:0031146">
    <property type="term" value="P:SCF-dependent proteasomal ubiquitin-dependent protein catabolic process"/>
    <property type="evidence" value="ECO:0007669"/>
    <property type="project" value="TreeGrafter"/>
</dbReference>
<protein>
    <recommendedName>
        <fullName evidence="4">MATH domain-containing protein</fullName>
    </recommendedName>
</protein>
<dbReference type="Gene3D" id="2.60.210.10">
    <property type="entry name" value="Apoptosis, Tumor Necrosis Factor Receptor Associated Protein 2, Chain A"/>
    <property type="match status" value="1"/>
</dbReference>
<sequence length="1288" mass="148411">MKIDPHHTQTSSSEKEEQSSSSEAEEGQLETKLEALNLKENNREEDHPEEEELLHHIDHFLGVPNDVWIDHLFCFLTTNQLLKVRLITKSLSKLVWYYFRNFKTTYSIRVGTSNGKFSNIVDHFLMNLKKLRHIRYEDYNLVTTLSLTDFGFTDLGRITIPIETLDLSDVEDINGSFLGSWAKMNSVLTQSLRVLKLFNTEFPFFTHFKHFKNLQELQLFRSIERVDYYEEEIQHLPIELPESLTTLSIDHALVSEHINSIIQQCPNLTSLAVCNEYLRDKDVSAILKGLPKLEKFKIIDVTDEESEESHLRGKFYSTFKFNTFKNLKYLSLCWNYGTDTKVMTGQKSLGLLPSLETLKLIMQGTPECNIDTLVTTLASLTTLTSLSLLFKSFMKLEMTNKNLLRSLPSNLAKLKTLEFIEGLNTDIAQDFLSSLVGGSLETLILAVTDMVSLDFSFLKKCLKLIKLRVDVVGSERSLKNIFREFQTQAKLIEQKGGKLELPLSKISGATMVGGLVPYFPRTNITKLSLFQVKCKDLMILSEFKKLTSLRMNISEKIDNFKNIRFPESLKKLFFDLCPHITGLEQGFVDNLLSLTRLTDLHFIECKLICDEFVEKILPLNDYELRSIFFEEIEQMTNHALHHLTRFTNCEVIVLKHCPNIITNMDYSIIKQEYPHITVIFSETENEQTDILQEYDDLCEEDWLKGNAIDVFNRLEIMVKDLRSSRQLFLVHCYVKAYFTMFEVKDHLSAPSLLFLCYNYLDTLQNYIDNSDDTTIRVLNCLYELLENEHNFSDEEKEKTISCVSKCLEFLVTGQQFATACEILLKYKKYKSVMDGVFKLDELAPTGGLNIIISKIIEICLNGTFDLFENYPTFYIVQTLDSLVQHFSHIGKTLELIHHIMKVPMFRNNSAFLGTLDNMAKRVQPTDNFAASLQPQNVQIDNIDSIESVKKLVPPQFKDHFTYVATVKVPKDPSHVLIKHYRSEAFEAFGYLWTIEFGPNDSSSEDDEVGQCSLYLTLLSAKPTQETTLLFDHIKVHYMLCNHDFTPGSYLVYTKNYKMASSSYGDFFDKRDVKYYSITEEYDIYKFIVCMKIVDIKLAIPNELNPKLPPWILNNLKAQNPLSIHTVTILSSGPVENGDDCYSDPFEAFGFKWGICFYPKGETKSTKADTSDECSLFLALLSFDINSKEEGILRDELEYVKVRFLFANENYDPDSIYIGGSTYNSLSCAGNSVYGKDLYAPVTYEENGKIYSKYVINVAIQLIHWKRRLTPRQTGDDIEDPYHDSEDEY</sequence>
<dbReference type="EMBL" id="VFQX01000019">
    <property type="protein sequence ID" value="KAF0980266.1"/>
    <property type="molecule type" value="Genomic_DNA"/>
</dbReference>
<dbReference type="SUPFAM" id="SSF52058">
    <property type="entry name" value="L domain-like"/>
    <property type="match status" value="1"/>
</dbReference>
<evidence type="ECO:0000256" key="1">
    <source>
        <dbReference type="SAM" id="MobiDB-lite"/>
    </source>
</evidence>
<dbReference type="PANTHER" id="PTHR13318:SF106">
    <property type="entry name" value="F-BOX_LRR-REPEAT PROTEIN 2"/>
    <property type="match status" value="1"/>
</dbReference>
<dbReference type="Proteomes" id="UP000444721">
    <property type="component" value="Unassembled WGS sequence"/>
</dbReference>
<dbReference type="GeneID" id="68120695"/>
<gene>
    <name evidence="2" type="ORF">FDP41_013480</name>
</gene>
<keyword evidence="3" id="KW-1185">Reference proteome</keyword>
<proteinExistence type="predicted"/>
<dbReference type="OrthoDB" id="1883087at2759"/>
<dbReference type="InterPro" id="IPR002083">
    <property type="entry name" value="MATH/TRAF_dom"/>
</dbReference>
<feature type="region of interest" description="Disordered" evidence="1">
    <location>
        <begin position="1"/>
        <end position="35"/>
    </location>
</feature>
<dbReference type="InterPro" id="IPR032675">
    <property type="entry name" value="LRR_dom_sf"/>
</dbReference>
<dbReference type="OMA" id="CFYPKGE"/>
<evidence type="ECO:0000313" key="3">
    <source>
        <dbReference type="Proteomes" id="UP000444721"/>
    </source>
</evidence>
<dbReference type="SUPFAM" id="SSF49599">
    <property type="entry name" value="TRAF domain-like"/>
    <property type="match status" value="1"/>
</dbReference>
<dbReference type="RefSeq" id="XP_044564979.1">
    <property type="nucleotide sequence ID" value="XM_044704115.1"/>
</dbReference>
<dbReference type="VEuPathDB" id="AmoebaDB:NfTy_028590"/>
<dbReference type="GO" id="GO:0019005">
    <property type="term" value="C:SCF ubiquitin ligase complex"/>
    <property type="evidence" value="ECO:0007669"/>
    <property type="project" value="TreeGrafter"/>
</dbReference>
<reference evidence="2 3" key="1">
    <citation type="journal article" date="2019" name="Sci. Rep.">
        <title>Nanopore sequencing improves the draft genome of the human pathogenic amoeba Naegleria fowleri.</title>
        <authorList>
            <person name="Liechti N."/>
            <person name="Schurch N."/>
            <person name="Bruggmann R."/>
            <person name="Wittwer M."/>
        </authorList>
    </citation>
    <scope>NUCLEOTIDE SEQUENCE [LARGE SCALE GENOMIC DNA]</scope>
    <source>
        <strain evidence="2 3">ATCC 30894</strain>
    </source>
</reference>